<gene>
    <name evidence="3" type="ORF">SAMN05444410_101228</name>
</gene>
<dbReference type="InterPro" id="IPR011990">
    <property type="entry name" value="TPR-like_helical_dom_sf"/>
</dbReference>
<dbReference type="EMBL" id="FNNO01000001">
    <property type="protein sequence ID" value="SDW09603.1"/>
    <property type="molecule type" value="Genomic_DNA"/>
</dbReference>
<feature type="chain" id="PRO_5036498761" description="Tetratricopeptide repeat-containing protein" evidence="2">
    <location>
        <begin position="27"/>
        <end position="969"/>
    </location>
</feature>
<keyword evidence="2" id="KW-0732">Signal</keyword>
<name>A0A8X8IDE0_9BACT</name>
<dbReference type="Gene3D" id="1.25.40.10">
    <property type="entry name" value="Tetratricopeptide repeat domain"/>
    <property type="match status" value="1"/>
</dbReference>
<keyword evidence="4" id="KW-1185">Reference proteome</keyword>
<proteinExistence type="predicted"/>
<dbReference type="Proteomes" id="UP000198711">
    <property type="component" value="Unassembled WGS sequence"/>
</dbReference>
<comment type="caution">
    <text evidence="3">The sequence shown here is derived from an EMBL/GenBank/DDBJ whole genome shotgun (WGS) entry which is preliminary data.</text>
</comment>
<dbReference type="RefSeq" id="WP_092721402.1">
    <property type="nucleotide sequence ID" value="NZ_FNNO01000001.1"/>
</dbReference>
<evidence type="ECO:0000313" key="4">
    <source>
        <dbReference type="Proteomes" id="UP000198711"/>
    </source>
</evidence>
<evidence type="ECO:0008006" key="5">
    <source>
        <dbReference type="Google" id="ProtNLM"/>
    </source>
</evidence>
<accession>A0A8X8IDE0</accession>
<reference evidence="3 4" key="1">
    <citation type="submission" date="2016-10" db="EMBL/GenBank/DDBJ databases">
        <authorList>
            <person name="Varghese N."/>
            <person name="Submissions S."/>
        </authorList>
    </citation>
    <scope>NUCLEOTIDE SEQUENCE [LARGE SCALE GENOMIC DNA]</scope>
    <source>
        <strain evidence="3 4">DSM 25353</strain>
    </source>
</reference>
<feature type="signal peptide" evidence="2">
    <location>
        <begin position="1"/>
        <end position="26"/>
    </location>
</feature>
<evidence type="ECO:0000256" key="2">
    <source>
        <dbReference type="SAM" id="SignalP"/>
    </source>
</evidence>
<feature type="region of interest" description="Disordered" evidence="1">
    <location>
        <begin position="552"/>
        <end position="576"/>
    </location>
</feature>
<organism evidence="3 4">
    <name type="scientific">Hydrobacter penzbergensis</name>
    <dbReference type="NCBI Taxonomy" id="1235997"/>
    <lineage>
        <taxon>Bacteria</taxon>
        <taxon>Pseudomonadati</taxon>
        <taxon>Bacteroidota</taxon>
        <taxon>Chitinophagia</taxon>
        <taxon>Chitinophagales</taxon>
        <taxon>Chitinophagaceae</taxon>
        <taxon>Hydrobacter</taxon>
    </lineage>
</organism>
<sequence length="969" mass="109508">MSKFPKWVTFVGFVLAICYSAQVVHAQPNTTIELTKPKPYTERSLPAEKTGNRKFTIPRRIFTNATSRFNYYFNANNLVNDIINRARQQHKDDYGQLLSFYDYSLDVTAKDLIDTVIYKCNAGILLHDLRSDWVDNLYVLMGKAYLLRKNFDSATAVFQYINYVYAPKDDGYDIPLGSNASNTGGVFTVATDEKRTLLKKIFTTLPSRNEALTWQVRTYLEQQKMGDAAGLLEILRQDPHFPSRLQPSLHELSAYWFYKQEMYDSAASQLSKSLPASGAVRARGEYLAGQLYQLAKKDNQAMEMFQRSIRHAIDPVMEVYARLNIASLASGKKDNALQENLNELLKMARRDKYIIYRDIIYHTAAQLELQRHRDSAAQQLLLKSIQYNTGNAALKQQSFLLLGDLNYNRKAYANAYRFYDSVETSLVDEAAKQKIANLKPALQLIAANESVVRHQDSLQSLATLPAGERLTAAKKMIRRLRKEKGLKETETTETGGASGNTATIDLFNNNTAGFYFQNASLKTRGAAEFKTRWGNRPNVDNWRRQAAVDKSFSTANSQAVNTQKTQSETSPAPKEKELSLETLLAEIPLTEAQLDASNKLISQSLLSSALTFQNQLRDYPSAIATYEAFLKRFPESASVEQVLFNLSLCYQESDAVAKADSIRTVLNKSYPAGSYTALLRKAQSANQPDAPTQTYESVYRLFIEGRFNEARLAKLKADQQFGHSHWTPQLLFIESISYVRERQDSIAINRLQEIIQQFGQSPMAAKAATMIDVLKRRNEIEAHLTNLNIERGDESVSRRVDLQSPLTTITAEKRKDSSKLAPPPTAIVSKELKQENKPVIISNDVYRFVPTDSQYVVIIMNKVDPVYASESRNAFNIFNRERYARLKIVSSSMRLTSDVQLLLLGPFMNAATAASYIDAVKPLSKTNIVPWLPADKYSFSIISPANLAILLNNKDINEFRAFMQKLLPE</sequence>
<dbReference type="InterPro" id="IPR019734">
    <property type="entry name" value="TPR_rpt"/>
</dbReference>
<dbReference type="Pfam" id="PF13174">
    <property type="entry name" value="TPR_6"/>
    <property type="match status" value="1"/>
</dbReference>
<evidence type="ECO:0000313" key="3">
    <source>
        <dbReference type="EMBL" id="SDW09603.1"/>
    </source>
</evidence>
<feature type="compositionally biased region" description="Polar residues" evidence="1">
    <location>
        <begin position="552"/>
        <end position="570"/>
    </location>
</feature>
<evidence type="ECO:0000256" key="1">
    <source>
        <dbReference type="SAM" id="MobiDB-lite"/>
    </source>
</evidence>
<protein>
    <recommendedName>
        <fullName evidence="5">Tetratricopeptide repeat-containing protein</fullName>
    </recommendedName>
</protein>
<dbReference type="AlphaFoldDB" id="A0A8X8IDE0"/>